<protein>
    <submittedName>
        <fullName evidence="1">CLUMA_CG018413, isoform A</fullName>
    </submittedName>
</protein>
<reference evidence="1 2" key="1">
    <citation type="submission" date="2015-04" db="EMBL/GenBank/DDBJ databases">
        <authorList>
            <person name="Syromyatnikov M.Y."/>
            <person name="Popov V.N."/>
        </authorList>
    </citation>
    <scope>NUCLEOTIDE SEQUENCE [LARGE SCALE GENOMIC DNA]</scope>
</reference>
<dbReference type="AlphaFoldDB" id="A0A1J1IXW6"/>
<organism evidence="1 2">
    <name type="scientific">Clunio marinus</name>
    <dbReference type="NCBI Taxonomy" id="568069"/>
    <lineage>
        <taxon>Eukaryota</taxon>
        <taxon>Metazoa</taxon>
        <taxon>Ecdysozoa</taxon>
        <taxon>Arthropoda</taxon>
        <taxon>Hexapoda</taxon>
        <taxon>Insecta</taxon>
        <taxon>Pterygota</taxon>
        <taxon>Neoptera</taxon>
        <taxon>Endopterygota</taxon>
        <taxon>Diptera</taxon>
        <taxon>Nematocera</taxon>
        <taxon>Chironomoidea</taxon>
        <taxon>Chironomidae</taxon>
        <taxon>Clunio</taxon>
    </lineage>
</organism>
<dbReference type="EMBL" id="CVRI01000064">
    <property type="protein sequence ID" value="CRL05115.1"/>
    <property type="molecule type" value="Genomic_DNA"/>
</dbReference>
<proteinExistence type="predicted"/>
<keyword evidence="2" id="KW-1185">Reference proteome</keyword>
<gene>
    <name evidence="1" type="ORF">CLUMA_CG018413</name>
</gene>
<evidence type="ECO:0000313" key="2">
    <source>
        <dbReference type="Proteomes" id="UP000183832"/>
    </source>
</evidence>
<evidence type="ECO:0000313" key="1">
    <source>
        <dbReference type="EMBL" id="CRL05115.1"/>
    </source>
</evidence>
<sequence>MQRNDGLKPLISFKCFHETQNNKTKPEDMMNKSSTFYKLRNSPSMISQHSQTLGNWEMLGVIWRLNNVSYFLL</sequence>
<dbReference type="Proteomes" id="UP000183832">
    <property type="component" value="Unassembled WGS sequence"/>
</dbReference>
<name>A0A1J1IXW6_9DIPT</name>
<accession>A0A1J1IXW6</accession>